<dbReference type="Pfam" id="PF00239">
    <property type="entry name" value="Resolvase"/>
    <property type="match status" value="1"/>
</dbReference>
<evidence type="ECO:0000313" key="3">
    <source>
        <dbReference type="EMBL" id="CAG4885111.1"/>
    </source>
</evidence>
<dbReference type="GO" id="GO:0000150">
    <property type="term" value="F:DNA strand exchange activity"/>
    <property type="evidence" value="ECO:0007669"/>
    <property type="project" value="InterPro"/>
</dbReference>
<protein>
    <recommendedName>
        <fullName evidence="2">Resolvase/invertase-type recombinase catalytic domain-containing protein</fullName>
    </recommendedName>
</protein>
<feature type="region of interest" description="Disordered" evidence="1">
    <location>
        <begin position="209"/>
        <end position="236"/>
    </location>
</feature>
<dbReference type="Proteomes" id="UP000742786">
    <property type="component" value="Unassembled WGS sequence"/>
</dbReference>
<evidence type="ECO:0000313" key="4">
    <source>
        <dbReference type="Proteomes" id="UP000742786"/>
    </source>
</evidence>
<dbReference type="PROSITE" id="PS51736">
    <property type="entry name" value="RECOMBINASES_3"/>
    <property type="match status" value="1"/>
</dbReference>
<dbReference type="AlphaFoldDB" id="A0A916J5K4"/>
<reference evidence="3" key="1">
    <citation type="submission" date="2021-04" db="EMBL/GenBank/DDBJ databases">
        <authorList>
            <person name="Hornung B."/>
        </authorList>
    </citation>
    <scope>NUCLEOTIDE SEQUENCE</scope>
    <source>
        <strain evidence="3">G5G6</strain>
    </source>
</reference>
<dbReference type="InterPro" id="IPR050639">
    <property type="entry name" value="SSR_resolvase"/>
</dbReference>
<dbReference type="EMBL" id="CAJQUM010000001">
    <property type="protein sequence ID" value="CAG4885111.1"/>
    <property type="molecule type" value="Genomic_DNA"/>
</dbReference>
<dbReference type="GO" id="GO:0003677">
    <property type="term" value="F:DNA binding"/>
    <property type="evidence" value="ECO:0007669"/>
    <property type="project" value="InterPro"/>
</dbReference>
<sequence length="236" mass="26315">MTERKVVERTLRCAIYTRKSSEEGLEQSFNSIDAQREACEAYVVSQRHEGWKVLPARYDDGGFSGGTLDRPSIQRLMADIQSGLVDLIVVYKIDRLTRALSDFAKMVEVFDAYNASFVAVTQHFNTTTSMGRLTLNVLLSFAQFEREVTGERIRDKIAASKKKGMWMGGGGTAGLQGDRPQVDRPSRGCRTGAHGVLSLPSLGRRAFAQAGTGQKRHSHPDGGERRRAHVRWREIL</sequence>
<dbReference type="PANTHER" id="PTHR30461">
    <property type="entry name" value="DNA-INVERTASE FROM LAMBDOID PROPHAGE"/>
    <property type="match status" value="1"/>
</dbReference>
<dbReference type="SUPFAM" id="SSF53041">
    <property type="entry name" value="Resolvase-like"/>
    <property type="match status" value="1"/>
</dbReference>
<name>A0A916J5K4_9PROT</name>
<comment type="caution">
    <text evidence="3">The sequence shown here is derived from an EMBL/GenBank/DDBJ whole genome shotgun (WGS) entry which is preliminary data.</text>
</comment>
<proteinExistence type="predicted"/>
<evidence type="ECO:0000256" key="1">
    <source>
        <dbReference type="SAM" id="MobiDB-lite"/>
    </source>
</evidence>
<dbReference type="PANTHER" id="PTHR30461:SF23">
    <property type="entry name" value="DNA RECOMBINASE-RELATED"/>
    <property type="match status" value="1"/>
</dbReference>
<keyword evidence="4" id="KW-1185">Reference proteome</keyword>
<evidence type="ECO:0000259" key="2">
    <source>
        <dbReference type="PROSITE" id="PS51736"/>
    </source>
</evidence>
<dbReference type="InterPro" id="IPR036162">
    <property type="entry name" value="Resolvase-like_N_sf"/>
</dbReference>
<organism evidence="3 4">
    <name type="scientific">Georgfuchsia toluolica</name>
    <dbReference type="NCBI Taxonomy" id="424218"/>
    <lineage>
        <taxon>Bacteria</taxon>
        <taxon>Pseudomonadati</taxon>
        <taxon>Pseudomonadota</taxon>
        <taxon>Betaproteobacteria</taxon>
        <taxon>Nitrosomonadales</taxon>
        <taxon>Sterolibacteriaceae</taxon>
        <taxon>Georgfuchsia</taxon>
    </lineage>
</organism>
<dbReference type="SMART" id="SM00857">
    <property type="entry name" value="Resolvase"/>
    <property type="match status" value="1"/>
</dbReference>
<feature type="domain" description="Resolvase/invertase-type recombinase catalytic" evidence="2">
    <location>
        <begin position="12"/>
        <end position="164"/>
    </location>
</feature>
<feature type="region of interest" description="Disordered" evidence="1">
    <location>
        <begin position="164"/>
        <end position="185"/>
    </location>
</feature>
<dbReference type="RefSeq" id="WP_246591003.1">
    <property type="nucleotide sequence ID" value="NZ_CAJQUM010000001.1"/>
</dbReference>
<dbReference type="Gene3D" id="3.40.50.1390">
    <property type="entry name" value="Resolvase, N-terminal catalytic domain"/>
    <property type="match status" value="1"/>
</dbReference>
<feature type="compositionally biased region" description="Basic and acidic residues" evidence="1">
    <location>
        <begin position="219"/>
        <end position="236"/>
    </location>
</feature>
<gene>
    <name evidence="3" type="ORF">GTOL_12994</name>
</gene>
<accession>A0A916J5K4</accession>
<dbReference type="InterPro" id="IPR006119">
    <property type="entry name" value="Resolv_N"/>
</dbReference>
<dbReference type="CDD" id="cd03768">
    <property type="entry name" value="SR_ResInv"/>
    <property type="match status" value="1"/>
</dbReference>